<dbReference type="InterPro" id="IPR019178">
    <property type="entry name" value="PtdIns-P2-Ptase"/>
</dbReference>
<feature type="non-terminal residue" evidence="12">
    <location>
        <position position="1"/>
    </location>
</feature>
<reference evidence="12" key="1">
    <citation type="journal article" date="2015" name="Sci. Rep.">
        <title>Tissue- and time-dependent transcription in Ixodes ricinus salivary glands and midguts when blood feeding on the vertebrate host.</title>
        <authorList>
            <person name="Kotsyfakis M."/>
            <person name="Schwarz A."/>
            <person name="Erhart J."/>
            <person name="Ribeiro J.M."/>
        </authorList>
    </citation>
    <scope>NUCLEOTIDE SEQUENCE</scope>
    <source>
        <tissue evidence="12">Salivary gland and midgut</tissue>
    </source>
</reference>
<evidence type="ECO:0000256" key="1">
    <source>
        <dbReference type="ARBA" id="ARBA00001261"/>
    </source>
</evidence>
<dbReference type="AlphaFoldDB" id="V5HWU1"/>
<feature type="transmembrane region" description="Helical" evidence="11">
    <location>
        <begin position="55"/>
        <end position="75"/>
    </location>
</feature>
<comment type="function">
    <text evidence="11">Catalyzes the hydrolysis of phosphatidylinositol-4,5-bisphosphate (PtdIns-4,5-P2) to phosphatidylinositol-4-phosphate (PtdIns-4-P).</text>
</comment>
<evidence type="ECO:0000256" key="4">
    <source>
        <dbReference type="ARBA" id="ARBA00012936"/>
    </source>
</evidence>
<evidence type="ECO:0000256" key="11">
    <source>
        <dbReference type="RuleBase" id="RU365008"/>
    </source>
</evidence>
<evidence type="ECO:0000313" key="12">
    <source>
        <dbReference type="EMBL" id="JAB83139.1"/>
    </source>
</evidence>
<keyword evidence="9 11" id="KW-0472">Membrane</keyword>
<proteinExistence type="evidence at transcript level"/>
<comment type="subcellular location">
    <subcellularLocation>
        <location evidence="2 11">Late endosome membrane</location>
        <topology evidence="2 11">Multi-pass membrane protein</topology>
    </subcellularLocation>
    <subcellularLocation>
        <location evidence="3 11">Lysosome membrane</location>
        <topology evidence="3 11">Multi-pass membrane protein</topology>
    </subcellularLocation>
</comment>
<dbReference type="Pfam" id="PF09788">
    <property type="entry name" value="Tmemb_55A"/>
    <property type="match status" value="1"/>
</dbReference>
<dbReference type="EMBL" id="GANP01001329">
    <property type="protein sequence ID" value="JAB83139.1"/>
    <property type="molecule type" value="mRNA"/>
</dbReference>
<comment type="catalytic activity">
    <reaction evidence="1 11">
        <text>a 1,2-diacyl-sn-glycero-3-phospho-(1D-myo-inositol-4,5-bisphosphate) + H2O = a 1,2-diacyl-sn-glycero-3-phospho-(1D-myo-inositol-5-phosphate) + phosphate</text>
        <dbReference type="Rhea" id="RHEA:25674"/>
        <dbReference type="ChEBI" id="CHEBI:15377"/>
        <dbReference type="ChEBI" id="CHEBI:43474"/>
        <dbReference type="ChEBI" id="CHEBI:57795"/>
        <dbReference type="ChEBI" id="CHEBI:58456"/>
        <dbReference type="EC" id="3.1.3.78"/>
    </reaction>
</comment>
<keyword evidence="8 11" id="KW-1133">Transmembrane helix</keyword>
<dbReference type="EC" id="3.1.3.78" evidence="4 11"/>
<dbReference type="PANTHER" id="PTHR21014">
    <property type="entry name" value="PHOSPHATIDYLINOSITOL-4,5-BISPHOSPHATE 4-PHOSPHATASE"/>
    <property type="match status" value="1"/>
</dbReference>
<evidence type="ECO:0000256" key="8">
    <source>
        <dbReference type="ARBA" id="ARBA00022989"/>
    </source>
</evidence>
<dbReference type="GO" id="GO:0046856">
    <property type="term" value="P:phosphatidylinositol dephosphorylation"/>
    <property type="evidence" value="ECO:0007669"/>
    <property type="project" value="InterPro"/>
</dbReference>
<dbReference type="GO" id="GO:0031902">
    <property type="term" value="C:late endosome membrane"/>
    <property type="evidence" value="ECO:0007669"/>
    <property type="project" value="UniProtKB-SubCell"/>
</dbReference>
<keyword evidence="7 11" id="KW-0378">Hydrolase</keyword>
<protein>
    <recommendedName>
        <fullName evidence="4 11">Phosphatidylinositol-4,5-bisphosphate 4-phosphatase</fullName>
        <ecNumber evidence="4 11">3.1.3.78</ecNumber>
    </recommendedName>
</protein>
<evidence type="ECO:0000256" key="3">
    <source>
        <dbReference type="ARBA" id="ARBA00004155"/>
    </source>
</evidence>
<evidence type="ECO:0000256" key="7">
    <source>
        <dbReference type="ARBA" id="ARBA00022801"/>
    </source>
</evidence>
<dbReference type="GO" id="GO:0005765">
    <property type="term" value="C:lysosomal membrane"/>
    <property type="evidence" value="ECO:0007669"/>
    <property type="project" value="UniProtKB-SubCell"/>
</dbReference>
<evidence type="ECO:0000256" key="6">
    <source>
        <dbReference type="ARBA" id="ARBA00022753"/>
    </source>
</evidence>
<keyword evidence="5 11" id="KW-0812">Transmembrane</keyword>
<dbReference type="GO" id="GO:0005886">
    <property type="term" value="C:plasma membrane"/>
    <property type="evidence" value="ECO:0007669"/>
    <property type="project" value="TreeGrafter"/>
</dbReference>
<dbReference type="GO" id="GO:0034597">
    <property type="term" value="F:phosphatidylinositol-4,5-bisphosphate 4-phosphatase activity"/>
    <property type="evidence" value="ECO:0007669"/>
    <property type="project" value="UniProtKB-EC"/>
</dbReference>
<dbReference type="PANTHER" id="PTHR21014:SF6">
    <property type="entry name" value="PHOSPHATIDYLINOSITOL-4,5-BISPHOSPHATE 4-PHOSPHATASE"/>
    <property type="match status" value="1"/>
</dbReference>
<organism evidence="12">
    <name type="scientific">Ixodes ricinus</name>
    <name type="common">Common tick</name>
    <name type="synonym">Acarus ricinus</name>
    <dbReference type="NCBI Taxonomy" id="34613"/>
    <lineage>
        <taxon>Eukaryota</taxon>
        <taxon>Metazoa</taxon>
        <taxon>Ecdysozoa</taxon>
        <taxon>Arthropoda</taxon>
        <taxon>Chelicerata</taxon>
        <taxon>Arachnida</taxon>
        <taxon>Acari</taxon>
        <taxon>Parasitiformes</taxon>
        <taxon>Ixodida</taxon>
        <taxon>Ixodoidea</taxon>
        <taxon>Ixodidae</taxon>
        <taxon>Ixodinae</taxon>
        <taxon>Ixodes</taxon>
    </lineage>
</organism>
<keyword evidence="6 11" id="KW-0967">Endosome</keyword>
<sequence>AFPTAPLPGLCRVSCVHCQQNFLFNTLNYALSRCPTLQKSVFGGGPSLHEPEGSFLLSLLSCFLAITLGVALGTYQYAFEKKGIYVVYAGGFYCFPPVLAEVPLLPQPVRVYYTLKGPA</sequence>
<evidence type="ECO:0000256" key="2">
    <source>
        <dbReference type="ARBA" id="ARBA00004107"/>
    </source>
</evidence>
<evidence type="ECO:0000256" key="10">
    <source>
        <dbReference type="ARBA" id="ARBA00023228"/>
    </source>
</evidence>
<keyword evidence="10 11" id="KW-0458">Lysosome</keyword>
<evidence type="ECO:0000256" key="9">
    <source>
        <dbReference type="ARBA" id="ARBA00023136"/>
    </source>
</evidence>
<dbReference type="GO" id="GO:0030670">
    <property type="term" value="C:phagocytic vesicle membrane"/>
    <property type="evidence" value="ECO:0007669"/>
    <property type="project" value="TreeGrafter"/>
</dbReference>
<accession>V5HWU1</accession>
<evidence type="ECO:0000256" key="5">
    <source>
        <dbReference type="ARBA" id="ARBA00022692"/>
    </source>
</evidence>
<name>V5HWU1_IXORI</name>